<feature type="domain" description="Xylose isomerase-like TIM barrel" evidence="1">
    <location>
        <begin position="22"/>
        <end position="244"/>
    </location>
</feature>
<reference evidence="2" key="1">
    <citation type="submission" date="2019-09" db="EMBL/GenBank/DDBJ databases">
        <title>Characterisation of the sponge microbiome using genome-centric metagenomics.</title>
        <authorList>
            <person name="Engelberts J.P."/>
            <person name="Robbins S.J."/>
            <person name="De Goeij J.M."/>
            <person name="Aranda M."/>
            <person name="Bell S.C."/>
            <person name="Webster N.S."/>
        </authorList>
    </citation>
    <scope>NUCLEOTIDE SEQUENCE</scope>
    <source>
        <strain evidence="2">SB0661_bin_32</strain>
    </source>
</reference>
<name>A0A6B1DBN8_9CHLR</name>
<dbReference type="EMBL" id="VXMH01000118">
    <property type="protein sequence ID" value="MYC97480.1"/>
    <property type="molecule type" value="Genomic_DNA"/>
</dbReference>
<protein>
    <submittedName>
        <fullName evidence="2">Sugar phosphate isomerase/epimerase</fullName>
    </submittedName>
</protein>
<evidence type="ECO:0000313" key="2">
    <source>
        <dbReference type="EMBL" id="MYC97480.1"/>
    </source>
</evidence>
<gene>
    <name evidence="2" type="ORF">F4X14_21205</name>
</gene>
<proteinExistence type="predicted"/>
<dbReference type="Pfam" id="PF01261">
    <property type="entry name" value="AP_endonuc_2"/>
    <property type="match status" value="1"/>
</dbReference>
<sequence length="336" mass="36893">MKVGLDALTLKAVSLDPLELLQQTKAHGLEGLHFSARLLQGRDDAYVDRLSEEAEAGGLYLELAGAGVNPGRSGRSVSDLVADWKPLFPLARRLNAPFLNTCFGLLKERTFSAPTLAEQIESTIVVLRELSLIAADFDLIITMELHVDLTSLELVSIIEEVDSEHVGVNLDTANALGLLEDPVDAARALAPFVHTTHFKDTCIYPTEGGYNWQGGAPLGRGLVDLPAVVEILHQANPNVHLNIEDSGGFIPIPMYDEAFLESFTDLTPARMARFVSHLWRGEQQVRAGLHPRPEESKELDWAAIIPARLQYNVDYARRLRDETVARLENAGQCDSG</sequence>
<keyword evidence="2" id="KW-0413">Isomerase</keyword>
<dbReference type="InterPro" id="IPR036237">
    <property type="entry name" value="Xyl_isomerase-like_sf"/>
</dbReference>
<dbReference type="SUPFAM" id="SSF51658">
    <property type="entry name" value="Xylose isomerase-like"/>
    <property type="match status" value="1"/>
</dbReference>
<dbReference type="PANTHER" id="PTHR12110:SF53">
    <property type="entry name" value="BLR5974 PROTEIN"/>
    <property type="match status" value="1"/>
</dbReference>
<organism evidence="2">
    <name type="scientific">Caldilineaceae bacterium SB0661_bin_32</name>
    <dbReference type="NCBI Taxonomy" id="2605255"/>
    <lineage>
        <taxon>Bacteria</taxon>
        <taxon>Bacillati</taxon>
        <taxon>Chloroflexota</taxon>
        <taxon>Caldilineae</taxon>
        <taxon>Caldilineales</taxon>
        <taxon>Caldilineaceae</taxon>
    </lineage>
</organism>
<dbReference type="Gene3D" id="3.20.20.150">
    <property type="entry name" value="Divalent-metal-dependent TIM barrel enzymes"/>
    <property type="match status" value="1"/>
</dbReference>
<evidence type="ECO:0000259" key="1">
    <source>
        <dbReference type="Pfam" id="PF01261"/>
    </source>
</evidence>
<dbReference type="PANTHER" id="PTHR12110">
    <property type="entry name" value="HYDROXYPYRUVATE ISOMERASE"/>
    <property type="match status" value="1"/>
</dbReference>
<dbReference type="GO" id="GO:0016853">
    <property type="term" value="F:isomerase activity"/>
    <property type="evidence" value="ECO:0007669"/>
    <property type="project" value="UniProtKB-KW"/>
</dbReference>
<dbReference type="InterPro" id="IPR050312">
    <property type="entry name" value="IolE/XylAMocC-like"/>
</dbReference>
<accession>A0A6B1DBN8</accession>
<comment type="caution">
    <text evidence="2">The sequence shown here is derived from an EMBL/GenBank/DDBJ whole genome shotgun (WGS) entry which is preliminary data.</text>
</comment>
<dbReference type="InterPro" id="IPR013022">
    <property type="entry name" value="Xyl_isomerase-like_TIM-brl"/>
</dbReference>
<dbReference type="AlphaFoldDB" id="A0A6B1DBN8"/>